<protein>
    <submittedName>
        <fullName evidence="1">Uncharacterized protein</fullName>
    </submittedName>
</protein>
<accession>A0AAD8JVU8</accession>
<keyword evidence="2" id="KW-1185">Reference proteome</keyword>
<sequence>MAINDFVRDTKSTQYFTMHDHDTYLDEERDQSEMDDHITGALKECLEEVGPKVKDLFKKIVSNEHVDMPLGRLAREAIGEAGAKEFLGKIVTKVSNKLKAQKDEDFVVGNRGLSIDDELSQKLERFKVKTLNIGGIVKQENNR</sequence>
<dbReference type="EMBL" id="JAUHHV010000009">
    <property type="protein sequence ID" value="KAK1411789.1"/>
    <property type="molecule type" value="Genomic_DNA"/>
</dbReference>
<dbReference type="Proteomes" id="UP001229421">
    <property type="component" value="Unassembled WGS sequence"/>
</dbReference>
<dbReference type="AlphaFoldDB" id="A0AAD8JVU8"/>
<evidence type="ECO:0000313" key="1">
    <source>
        <dbReference type="EMBL" id="KAK1411789.1"/>
    </source>
</evidence>
<gene>
    <name evidence="1" type="ORF">QVD17_32545</name>
</gene>
<comment type="caution">
    <text evidence="1">The sequence shown here is derived from an EMBL/GenBank/DDBJ whole genome shotgun (WGS) entry which is preliminary data.</text>
</comment>
<reference evidence="1" key="1">
    <citation type="journal article" date="2023" name="bioRxiv">
        <title>Improved chromosome-level genome assembly for marigold (Tagetes erecta).</title>
        <authorList>
            <person name="Jiang F."/>
            <person name="Yuan L."/>
            <person name="Wang S."/>
            <person name="Wang H."/>
            <person name="Xu D."/>
            <person name="Wang A."/>
            <person name="Fan W."/>
        </authorList>
    </citation>
    <scope>NUCLEOTIDE SEQUENCE</scope>
    <source>
        <strain evidence="1">WSJ</strain>
        <tissue evidence="1">Leaf</tissue>
    </source>
</reference>
<name>A0AAD8JVU8_TARER</name>
<proteinExistence type="predicted"/>
<evidence type="ECO:0000313" key="2">
    <source>
        <dbReference type="Proteomes" id="UP001229421"/>
    </source>
</evidence>
<organism evidence="1 2">
    <name type="scientific">Tagetes erecta</name>
    <name type="common">African marigold</name>
    <dbReference type="NCBI Taxonomy" id="13708"/>
    <lineage>
        <taxon>Eukaryota</taxon>
        <taxon>Viridiplantae</taxon>
        <taxon>Streptophyta</taxon>
        <taxon>Embryophyta</taxon>
        <taxon>Tracheophyta</taxon>
        <taxon>Spermatophyta</taxon>
        <taxon>Magnoliopsida</taxon>
        <taxon>eudicotyledons</taxon>
        <taxon>Gunneridae</taxon>
        <taxon>Pentapetalae</taxon>
        <taxon>asterids</taxon>
        <taxon>campanulids</taxon>
        <taxon>Asterales</taxon>
        <taxon>Asteraceae</taxon>
        <taxon>Asteroideae</taxon>
        <taxon>Heliantheae alliance</taxon>
        <taxon>Tageteae</taxon>
        <taxon>Tagetes</taxon>
    </lineage>
</organism>